<keyword evidence="1" id="KW-1133">Transmembrane helix</keyword>
<reference evidence="2" key="1">
    <citation type="journal article" date="2015" name="Genome Announc.">
        <title>Complete Genome Sequence of Yersinia ruckeri Strain CSF007-82, Etiologic Agent of Red Mouth Disease in Salmonid Fish.</title>
        <authorList>
            <person name="Nelson M.C."/>
            <person name="LaPatra S.E."/>
            <person name="Welch T.J."/>
            <person name="Graf J."/>
        </authorList>
    </citation>
    <scope>NUCLEOTIDE SEQUENCE</scope>
    <source>
        <strain evidence="2">CSF007-82</strain>
    </source>
</reference>
<evidence type="ECO:0000256" key="1">
    <source>
        <dbReference type="SAM" id="Phobius"/>
    </source>
</evidence>
<evidence type="ECO:0000313" key="2">
    <source>
        <dbReference type="EMBL" id="CEK25986.1"/>
    </source>
</evidence>
<keyword evidence="1" id="KW-0472">Membrane</keyword>
<gene>
    <name evidence="2" type="ORF">CSF007_0960</name>
</gene>
<proteinExistence type="predicted"/>
<organism evidence="2">
    <name type="scientific">Yersinia ruckeri</name>
    <dbReference type="NCBI Taxonomy" id="29486"/>
    <lineage>
        <taxon>Bacteria</taxon>
        <taxon>Pseudomonadati</taxon>
        <taxon>Pseudomonadota</taxon>
        <taxon>Gammaproteobacteria</taxon>
        <taxon>Enterobacterales</taxon>
        <taxon>Yersiniaceae</taxon>
        <taxon>Yersinia</taxon>
    </lineage>
</organism>
<name>A0A0A8VED3_YERRU</name>
<feature type="transmembrane region" description="Helical" evidence="1">
    <location>
        <begin position="12"/>
        <end position="34"/>
    </location>
</feature>
<protein>
    <submittedName>
        <fullName evidence="2">Uncharacterized protein</fullName>
    </submittedName>
</protein>
<accession>A0A0A8VED3</accession>
<sequence length="37" mass="3957">MPTAITSGLSWNLLLLFTPSTDAAALLLLLWLAILTT</sequence>
<dbReference type="AlphaFoldDB" id="A0A0A8VED3"/>
<dbReference type="EMBL" id="LN681231">
    <property type="protein sequence ID" value="CEK25986.1"/>
    <property type="molecule type" value="Genomic_DNA"/>
</dbReference>
<keyword evidence="1" id="KW-0812">Transmembrane</keyword>